<dbReference type="AlphaFoldDB" id="A0A7X6DIP3"/>
<sequence>MNRLVLAIPAVALSLSAMAEVQPLEIQAPQAQLTMAQAVVIAESMGNGRAVRARLDDRSALPVYKVTVKSRGEAPLKLEVAARGGRIVASERQDHDD</sequence>
<evidence type="ECO:0000313" key="3">
    <source>
        <dbReference type="Proteomes" id="UP000521868"/>
    </source>
</evidence>
<organism evidence="2 3">
    <name type="scientific">Ramlibacter lithotrophicus</name>
    <dbReference type="NCBI Taxonomy" id="2606681"/>
    <lineage>
        <taxon>Bacteria</taxon>
        <taxon>Pseudomonadati</taxon>
        <taxon>Pseudomonadota</taxon>
        <taxon>Betaproteobacteria</taxon>
        <taxon>Burkholderiales</taxon>
        <taxon>Comamonadaceae</taxon>
        <taxon>Ramlibacter</taxon>
    </lineage>
</organism>
<evidence type="ECO:0000256" key="1">
    <source>
        <dbReference type="SAM" id="SignalP"/>
    </source>
</evidence>
<dbReference type="EMBL" id="VTOX01000008">
    <property type="protein sequence ID" value="NKE67864.1"/>
    <property type="molecule type" value="Genomic_DNA"/>
</dbReference>
<evidence type="ECO:0000313" key="2">
    <source>
        <dbReference type="EMBL" id="NKE67864.1"/>
    </source>
</evidence>
<protein>
    <submittedName>
        <fullName evidence="2">PepSY domain-containing protein</fullName>
    </submittedName>
</protein>
<feature type="chain" id="PRO_5030541709" evidence="1">
    <location>
        <begin position="20"/>
        <end position="97"/>
    </location>
</feature>
<dbReference type="Gene3D" id="3.10.450.40">
    <property type="match status" value="1"/>
</dbReference>
<comment type="caution">
    <text evidence="2">The sequence shown here is derived from an EMBL/GenBank/DDBJ whole genome shotgun (WGS) entry which is preliminary data.</text>
</comment>
<reference evidence="2 3" key="1">
    <citation type="journal article" date="2020" name="Nature">
        <title>Bacterial chemolithoautotrophy via manganese oxidation.</title>
        <authorList>
            <person name="Yu H."/>
            <person name="Leadbetter J.R."/>
        </authorList>
    </citation>
    <scope>NUCLEOTIDE SEQUENCE [LARGE SCALE GENOMIC DNA]</scope>
    <source>
        <strain evidence="2 3">RBP-1</strain>
    </source>
</reference>
<dbReference type="Proteomes" id="UP000521868">
    <property type="component" value="Unassembled WGS sequence"/>
</dbReference>
<dbReference type="RefSeq" id="WP_168109000.1">
    <property type="nucleotide sequence ID" value="NZ_VTOX01000008.1"/>
</dbReference>
<proteinExistence type="predicted"/>
<accession>A0A7X6DIP3</accession>
<name>A0A7X6DIP3_9BURK</name>
<feature type="signal peptide" evidence="1">
    <location>
        <begin position="1"/>
        <end position="19"/>
    </location>
</feature>
<keyword evidence="3" id="KW-1185">Reference proteome</keyword>
<keyword evidence="1" id="KW-0732">Signal</keyword>
<gene>
    <name evidence="2" type="ORF">RAMLITH_18750</name>
</gene>